<accession>A0A0B0MJH4</accession>
<comment type="caution">
    <text evidence="1">The sequence shown here is derived from an EMBL/GenBank/DDBJ whole genome shotgun (WGS) entry which is preliminary data.</text>
</comment>
<reference evidence="2" key="1">
    <citation type="submission" date="2014-09" db="EMBL/GenBank/DDBJ databases">
        <authorList>
            <person name="Mudge J."/>
            <person name="Ramaraj T."/>
            <person name="Lindquist I.E."/>
            <person name="Bharti A.K."/>
            <person name="Sundararajan A."/>
            <person name="Cameron C.T."/>
            <person name="Woodward J.E."/>
            <person name="May G.D."/>
            <person name="Brubaker C."/>
            <person name="Broadhvest J."/>
            <person name="Wilkins T.A."/>
        </authorList>
    </citation>
    <scope>NUCLEOTIDE SEQUENCE</scope>
    <source>
        <strain evidence="2">cv. AKA8401</strain>
    </source>
</reference>
<name>A0A0B0MJH4_GOSAR</name>
<gene>
    <name evidence="1" type="ORF">F383_38988</name>
</gene>
<protein>
    <submittedName>
        <fullName evidence="1">Uncharacterized protein</fullName>
    </submittedName>
</protein>
<proteinExistence type="predicted"/>
<dbReference type="EMBL" id="JRRC01134189">
    <property type="protein sequence ID" value="KHG00532.1"/>
    <property type="molecule type" value="Genomic_DNA"/>
</dbReference>
<dbReference type="Proteomes" id="UP000032142">
    <property type="component" value="Unassembled WGS sequence"/>
</dbReference>
<evidence type="ECO:0000313" key="1">
    <source>
        <dbReference type="EMBL" id="KHG00532.1"/>
    </source>
</evidence>
<keyword evidence="2" id="KW-1185">Reference proteome</keyword>
<sequence>MPVWQSLGRVIF</sequence>
<evidence type="ECO:0000313" key="2">
    <source>
        <dbReference type="Proteomes" id="UP000032142"/>
    </source>
</evidence>
<organism evidence="1 2">
    <name type="scientific">Gossypium arboreum</name>
    <name type="common">Tree cotton</name>
    <name type="synonym">Gossypium nanking</name>
    <dbReference type="NCBI Taxonomy" id="29729"/>
    <lineage>
        <taxon>Eukaryota</taxon>
        <taxon>Viridiplantae</taxon>
        <taxon>Streptophyta</taxon>
        <taxon>Embryophyta</taxon>
        <taxon>Tracheophyta</taxon>
        <taxon>Spermatophyta</taxon>
        <taxon>Magnoliopsida</taxon>
        <taxon>eudicotyledons</taxon>
        <taxon>Gunneridae</taxon>
        <taxon>Pentapetalae</taxon>
        <taxon>rosids</taxon>
        <taxon>malvids</taxon>
        <taxon>Malvales</taxon>
        <taxon>Malvaceae</taxon>
        <taxon>Malvoideae</taxon>
        <taxon>Gossypium</taxon>
    </lineage>
</organism>